<feature type="compositionally biased region" description="Acidic residues" evidence="3">
    <location>
        <begin position="550"/>
        <end position="585"/>
    </location>
</feature>
<dbReference type="Proteomes" id="UP001231189">
    <property type="component" value="Unassembled WGS sequence"/>
</dbReference>
<keyword evidence="6" id="KW-1185">Reference proteome</keyword>
<dbReference type="PROSITE" id="PS50127">
    <property type="entry name" value="UBC_2"/>
    <property type="match status" value="1"/>
</dbReference>
<dbReference type="Pfam" id="PF23046">
    <property type="entry name" value="tSH3-B_UBE2O"/>
    <property type="match status" value="1"/>
</dbReference>
<evidence type="ECO:0000313" key="5">
    <source>
        <dbReference type="EMBL" id="KAK1608522.1"/>
    </source>
</evidence>
<feature type="region of interest" description="Disordered" evidence="3">
    <location>
        <begin position="550"/>
        <end position="607"/>
    </location>
</feature>
<evidence type="ECO:0000256" key="2">
    <source>
        <dbReference type="ARBA" id="ARBA00022786"/>
    </source>
</evidence>
<feature type="region of interest" description="Disordered" evidence="3">
    <location>
        <begin position="296"/>
        <end position="326"/>
    </location>
</feature>
<feature type="region of interest" description="Disordered" evidence="3">
    <location>
        <begin position="685"/>
        <end position="707"/>
    </location>
</feature>
<evidence type="ECO:0000256" key="1">
    <source>
        <dbReference type="ARBA" id="ARBA00022679"/>
    </source>
</evidence>
<dbReference type="InterPro" id="IPR057734">
    <property type="entry name" value="UBE2O-like_SH3-C"/>
</dbReference>
<dbReference type="CDD" id="cd23837">
    <property type="entry name" value="UBCc_UBE2O"/>
    <property type="match status" value="1"/>
</dbReference>
<dbReference type="Gene3D" id="3.10.110.10">
    <property type="entry name" value="Ubiquitin Conjugating Enzyme"/>
    <property type="match status" value="1"/>
</dbReference>
<dbReference type="PANTHER" id="PTHR46116">
    <property type="entry name" value="(E3-INDEPENDENT) E2 UBIQUITIN-CONJUGATING ENZYME"/>
    <property type="match status" value="1"/>
</dbReference>
<dbReference type="InterPro" id="IPR016135">
    <property type="entry name" value="UBQ-conjugating_enzyme/RWD"/>
</dbReference>
<keyword evidence="2" id="KW-0833">Ubl conjugation pathway</keyword>
<name>A0AAD8VI45_LOLMU</name>
<reference evidence="5" key="1">
    <citation type="submission" date="2023-07" db="EMBL/GenBank/DDBJ databases">
        <title>A chromosome-level genome assembly of Lolium multiflorum.</title>
        <authorList>
            <person name="Chen Y."/>
            <person name="Copetti D."/>
            <person name="Kolliker R."/>
            <person name="Studer B."/>
        </authorList>
    </citation>
    <scope>NUCLEOTIDE SEQUENCE</scope>
    <source>
        <strain evidence="5">02402/16</strain>
        <tissue evidence="5">Leaf</tissue>
    </source>
</reference>
<comment type="caution">
    <text evidence="5">The sequence shown here is derived from an EMBL/GenBank/DDBJ whole genome shotgun (WGS) entry which is preliminary data.</text>
</comment>
<dbReference type="Pfam" id="PF00179">
    <property type="entry name" value="UQ_con"/>
    <property type="match status" value="1"/>
</dbReference>
<dbReference type="InterPro" id="IPR000608">
    <property type="entry name" value="UBC"/>
</dbReference>
<dbReference type="Pfam" id="PF23044">
    <property type="entry name" value="SH3-C_UBE2O"/>
    <property type="match status" value="1"/>
</dbReference>
<dbReference type="PANTHER" id="PTHR46116:SF32">
    <property type="entry name" value="OS05G0153132 PROTEIN"/>
    <property type="match status" value="1"/>
</dbReference>
<dbReference type="Pfam" id="PF23043">
    <property type="entry name" value="SH3-B_UBE2O"/>
    <property type="match status" value="1"/>
</dbReference>
<dbReference type="SUPFAM" id="SSF54495">
    <property type="entry name" value="UBC-like"/>
    <property type="match status" value="1"/>
</dbReference>
<evidence type="ECO:0000313" key="6">
    <source>
        <dbReference type="Proteomes" id="UP001231189"/>
    </source>
</evidence>
<gene>
    <name evidence="5" type="ORF">QYE76_032195</name>
</gene>
<protein>
    <recommendedName>
        <fullName evidence="4">UBC core domain-containing protein</fullName>
    </recommendedName>
</protein>
<accession>A0AAD8VI45</accession>
<evidence type="ECO:0000259" key="4">
    <source>
        <dbReference type="PROSITE" id="PS50127"/>
    </source>
</evidence>
<keyword evidence="1" id="KW-0808">Transferase</keyword>
<proteinExistence type="predicted"/>
<dbReference type="EMBL" id="JAUUTY010000007">
    <property type="protein sequence ID" value="KAK1608522.1"/>
    <property type="molecule type" value="Genomic_DNA"/>
</dbReference>
<organism evidence="5 6">
    <name type="scientific">Lolium multiflorum</name>
    <name type="common">Italian ryegrass</name>
    <name type="synonym">Lolium perenne subsp. multiflorum</name>
    <dbReference type="NCBI Taxonomy" id="4521"/>
    <lineage>
        <taxon>Eukaryota</taxon>
        <taxon>Viridiplantae</taxon>
        <taxon>Streptophyta</taxon>
        <taxon>Embryophyta</taxon>
        <taxon>Tracheophyta</taxon>
        <taxon>Spermatophyta</taxon>
        <taxon>Magnoliopsida</taxon>
        <taxon>Liliopsida</taxon>
        <taxon>Poales</taxon>
        <taxon>Poaceae</taxon>
        <taxon>BOP clade</taxon>
        <taxon>Pooideae</taxon>
        <taxon>Poodae</taxon>
        <taxon>Poeae</taxon>
        <taxon>Poeae Chloroplast Group 2 (Poeae type)</taxon>
        <taxon>Loliodinae</taxon>
        <taxon>Loliinae</taxon>
        <taxon>Lolium</taxon>
    </lineage>
</organism>
<dbReference type="SMART" id="SM00212">
    <property type="entry name" value="UBCc"/>
    <property type="match status" value="1"/>
</dbReference>
<dbReference type="InterPro" id="IPR057735">
    <property type="entry name" value="UBE2O-like_tSH3-B"/>
</dbReference>
<feature type="domain" description="UBC core" evidence="4">
    <location>
        <begin position="743"/>
        <end position="903"/>
    </location>
</feature>
<dbReference type="GO" id="GO:0061631">
    <property type="term" value="F:ubiquitin conjugating enzyme activity"/>
    <property type="evidence" value="ECO:0007669"/>
    <property type="project" value="TreeGrafter"/>
</dbReference>
<dbReference type="InterPro" id="IPR057733">
    <property type="entry name" value="UBE2O-like_SH3-B"/>
</dbReference>
<sequence>MDVVAEDAVGPREIKLLDLVRVESKGDGPGFHGCVVQVPGAARSTYPSLPIGTFRIMLVDGTLKTAEAGDITVVDRGYLCDGEFVVSAGRVGIVTGVNTSLDLVKLSDGEPAAVVMSGVSPDRLRRVIELSLGDFVVSVSGSWLGRVVDVSANLNVLFDDGAVCKVIGDARSKKLRPVEADGRHPFRLGMNTRFYPGQRVTGIGASPAGIFKDCRWLNGYWKPSHKVGTISKVEMAGVLVYWIASPHCGTDQQLIQALAPPAAYQHPNNLTFFCSHESDWGIGDRCFVRDKEACSSSSPSPSDVGNDHQPLVGALDKQDRSSSSGEARKKLVFRIGERRTRREQRRRAAFEQPLSVANTSTTADVLWQDGTRQSGAPSTSLTHFYITSVHEFFPELYVVDKAVIDEAGGQTGRVGLIRSVNFEDQSVAVSWFKQASNPDEGREDCTASVYDLALRRDPLVFYGQVVVRVLPSAAGRAQATITGVQAPSQGRKMAATDLSWVGRVVDLRDGRVQVKWGDGGTSMVLPHEISVVNGNHYSVLHAEMGIDWEEEDGGFDGLQDEEGEDDSADEDDDESVDEDGTDSADENDHLVDENGTDSPGIDLRDEDGAAVTRTSRLGAIVQYVLRLAGVVLAQAMRYRPTDRLSSSSSSSSTLAAATANVGAPALLTVGHDDTNNGDAIHATAAASATSDDDDDDSAAKGGSIADATGDEDQFRFRHFDVTQSPPDHHYIDNLDQGSNGGKKWVKAVHKEWKILENNLPHTIYIRAFEDRMDLVRAVMVGASGTPYQDGLFFFDMHLPPSYPAVPPLVYYHSFGLQLNPNLYGSGTVCLSLLNTFGGEGSEVWLPATSTLLQVVVSIQGLILNDKPFFNEAGYEALVGRPEGLRNALPYTENAYLLTLRSMLHLLRRPPQGFEELVRDHFHRRGRFVLRACEAYLRGCIVGTLDGDARATEGSKEEGRRCSAGLRLALANVVPRLLTALAEIGAEGCDCDHLHGLRDMLVGPDDVRLCAR</sequence>
<dbReference type="AlphaFoldDB" id="A0AAD8VI45"/>
<evidence type="ECO:0000256" key="3">
    <source>
        <dbReference type="SAM" id="MobiDB-lite"/>
    </source>
</evidence>